<proteinExistence type="predicted"/>
<name>A0A1M5JDC6_9FLAO</name>
<evidence type="ECO:0000259" key="1">
    <source>
        <dbReference type="Pfam" id="PF01902"/>
    </source>
</evidence>
<sequence length="79" mass="8829">MKKKAIFNWSGGKDSALALYKVLKGSEFEITCLLTSVNNQFQGISLHGVRVELLEQQAKNIGKTLEIMPVPEMPSMEVY</sequence>
<evidence type="ECO:0000313" key="3">
    <source>
        <dbReference type="Proteomes" id="UP000184020"/>
    </source>
</evidence>
<dbReference type="STRING" id="229205.SAMN05444372_105139"/>
<dbReference type="AlphaFoldDB" id="A0A1M5JDC6"/>
<keyword evidence="3" id="KW-1185">Reference proteome</keyword>
<dbReference type="Pfam" id="PF01902">
    <property type="entry name" value="Diphthami_syn_2"/>
    <property type="match status" value="1"/>
</dbReference>
<protein>
    <submittedName>
        <fullName evidence="2">Diphthamide synthase</fullName>
    </submittedName>
</protein>
<dbReference type="Gene3D" id="3.40.50.620">
    <property type="entry name" value="HUPs"/>
    <property type="match status" value="1"/>
</dbReference>
<dbReference type="InterPro" id="IPR014729">
    <property type="entry name" value="Rossmann-like_a/b/a_fold"/>
</dbReference>
<evidence type="ECO:0000313" key="2">
    <source>
        <dbReference type="EMBL" id="SHG38547.1"/>
    </source>
</evidence>
<dbReference type="Proteomes" id="UP000184020">
    <property type="component" value="Unassembled WGS sequence"/>
</dbReference>
<feature type="domain" description="Diphthamide synthase" evidence="1">
    <location>
        <begin position="4"/>
        <end position="65"/>
    </location>
</feature>
<dbReference type="InterPro" id="IPR002761">
    <property type="entry name" value="Diphthami_syn_dom"/>
</dbReference>
<gene>
    <name evidence="2" type="ORF">SAMN05444372_105139</name>
</gene>
<accession>A0A1M5JDC6</accession>
<dbReference type="RefSeq" id="WP_317614893.1">
    <property type="nucleotide sequence ID" value="NZ_FQWF01000005.1"/>
</dbReference>
<dbReference type="SUPFAM" id="SSF52402">
    <property type="entry name" value="Adenine nucleotide alpha hydrolases-like"/>
    <property type="match status" value="1"/>
</dbReference>
<dbReference type="EMBL" id="FQWF01000005">
    <property type="protein sequence ID" value="SHG38547.1"/>
    <property type="molecule type" value="Genomic_DNA"/>
</dbReference>
<reference evidence="3" key="1">
    <citation type="submission" date="2016-11" db="EMBL/GenBank/DDBJ databases">
        <authorList>
            <person name="Varghese N."/>
            <person name="Submissions S."/>
        </authorList>
    </citation>
    <scope>NUCLEOTIDE SEQUENCE [LARGE SCALE GENOMIC DNA]</scope>
    <source>
        <strain evidence="3">DSM 17659</strain>
    </source>
</reference>
<organism evidence="2 3">
    <name type="scientific">Flavobacterium micromati</name>
    <dbReference type="NCBI Taxonomy" id="229205"/>
    <lineage>
        <taxon>Bacteria</taxon>
        <taxon>Pseudomonadati</taxon>
        <taxon>Bacteroidota</taxon>
        <taxon>Flavobacteriia</taxon>
        <taxon>Flavobacteriales</taxon>
        <taxon>Flavobacteriaceae</taxon>
        <taxon>Flavobacterium</taxon>
    </lineage>
</organism>